<dbReference type="EMBL" id="JAFIRN010000013">
    <property type="protein sequence ID" value="KAG5836821.1"/>
    <property type="molecule type" value="Genomic_DNA"/>
</dbReference>
<dbReference type="Proteomes" id="UP001044222">
    <property type="component" value="Chromosome 13"/>
</dbReference>
<sequence length="518" mass="61037">MPQSTMSSSCVRGPGANRYRTRAHTSQVDELLFGSPKKVLPPEQPARDPQDGSLWGSSGPRGVPQSSAHKKPKPETVRIITKDLIRDLKIPSQDPSGLSIILPKSETNRITTLARVPTKEEREAKLEAREKDRKAVIEAVEERKVKMHQADVVRKKNQGLSDLEAEARDNAQYLLEKANKMRVEQEDEVKKINDVIRERRSRTSDPAAPGGAAPILGAEAQEQLGKMHIQEQIEERMEERRLQEEMKQQEKQKLLESLEKIRQDEFEALMKKKEEQRKLHKEVLKMNEEILQAKESKMEEERLADLRIMEYSSNKLEQEAEYEKEQSRLKKEKEMEVARLRSLQERDKDYKAEQDELRARRNQEAAEREWRKKEREQAKRRAEEEEWLKAARLEQITHKEHLLSIEAGRERAEFERVLRAQNEEIRREKEREERQRHRVLRHADGVRQQMREREVQAMEQRRAELQEHERLLEEVRSRRARLNEIKAKKLMELKMAGLPAKYCHEVERKVLILPDPAE</sequence>
<feature type="region of interest" description="Disordered" evidence="9">
    <location>
        <begin position="340"/>
        <end position="379"/>
    </location>
</feature>
<dbReference type="GO" id="GO:0031514">
    <property type="term" value="C:motile cilium"/>
    <property type="evidence" value="ECO:0007669"/>
    <property type="project" value="UniProtKB-SubCell"/>
</dbReference>
<feature type="compositionally biased region" description="Polar residues" evidence="9">
    <location>
        <begin position="1"/>
        <end position="10"/>
    </location>
</feature>
<proteinExistence type="inferred from homology"/>
<evidence type="ECO:0000256" key="2">
    <source>
        <dbReference type="ARBA" id="ARBA00022846"/>
    </source>
</evidence>
<dbReference type="PANTHER" id="PTHR15504:SF0">
    <property type="entry name" value="CILIA- AND FLAGELLA-ASSOCIATED PROTEIN 45"/>
    <property type="match status" value="1"/>
</dbReference>
<evidence type="ECO:0000259" key="10">
    <source>
        <dbReference type="Pfam" id="PF13868"/>
    </source>
</evidence>
<accession>A0A9D3LTN0</accession>
<comment type="similarity">
    <text evidence="6">Belongs to the CFAP45 family.</text>
</comment>
<evidence type="ECO:0000256" key="7">
    <source>
        <dbReference type="ARBA" id="ARBA00034142"/>
    </source>
</evidence>
<feature type="region of interest" description="Disordered" evidence="9">
    <location>
        <begin position="316"/>
        <end position="335"/>
    </location>
</feature>
<keyword evidence="4" id="KW-0969">Cilium</keyword>
<evidence type="ECO:0000256" key="3">
    <source>
        <dbReference type="ARBA" id="ARBA00023054"/>
    </source>
</evidence>
<dbReference type="AlphaFoldDB" id="A0A9D3LTN0"/>
<feature type="region of interest" description="Disordered" evidence="9">
    <location>
        <begin position="195"/>
        <end position="214"/>
    </location>
</feature>
<organism evidence="11 12">
    <name type="scientific">Anguilla anguilla</name>
    <name type="common">European freshwater eel</name>
    <name type="synonym">Muraena anguilla</name>
    <dbReference type="NCBI Taxonomy" id="7936"/>
    <lineage>
        <taxon>Eukaryota</taxon>
        <taxon>Metazoa</taxon>
        <taxon>Chordata</taxon>
        <taxon>Craniata</taxon>
        <taxon>Vertebrata</taxon>
        <taxon>Euteleostomi</taxon>
        <taxon>Actinopterygii</taxon>
        <taxon>Neopterygii</taxon>
        <taxon>Teleostei</taxon>
        <taxon>Anguilliformes</taxon>
        <taxon>Anguillidae</taxon>
        <taxon>Anguilla</taxon>
    </lineage>
</organism>
<evidence type="ECO:0000256" key="4">
    <source>
        <dbReference type="ARBA" id="ARBA00023069"/>
    </source>
</evidence>
<reference evidence="11" key="1">
    <citation type="submission" date="2021-01" db="EMBL/GenBank/DDBJ databases">
        <title>A chromosome-scale assembly of European eel, Anguilla anguilla.</title>
        <authorList>
            <person name="Henkel C."/>
            <person name="Jong-Raadsen S.A."/>
            <person name="Dufour S."/>
            <person name="Weltzien F.-A."/>
            <person name="Palstra A.P."/>
            <person name="Pelster B."/>
            <person name="Spaink H.P."/>
            <person name="Van Den Thillart G.E."/>
            <person name="Jansen H."/>
            <person name="Zahm M."/>
            <person name="Klopp C."/>
            <person name="Cedric C."/>
            <person name="Louis A."/>
            <person name="Berthelot C."/>
            <person name="Parey E."/>
            <person name="Roest Crollius H."/>
            <person name="Montfort J."/>
            <person name="Robinson-Rechavi M."/>
            <person name="Bucao C."/>
            <person name="Bouchez O."/>
            <person name="Gislard M."/>
            <person name="Lluch J."/>
            <person name="Milhes M."/>
            <person name="Lampietro C."/>
            <person name="Lopez Roques C."/>
            <person name="Donnadieu C."/>
            <person name="Braasch I."/>
            <person name="Desvignes T."/>
            <person name="Postlethwait J."/>
            <person name="Bobe J."/>
            <person name="Guiguen Y."/>
            <person name="Dirks R."/>
        </authorList>
    </citation>
    <scope>NUCLEOTIDE SEQUENCE</scope>
    <source>
        <strain evidence="11">Tag_6206</strain>
        <tissue evidence="11">Liver</tissue>
    </source>
</reference>
<evidence type="ECO:0000256" key="6">
    <source>
        <dbReference type="ARBA" id="ARBA00034116"/>
    </source>
</evidence>
<keyword evidence="2" id="KW-0282">Flagellum</keyword>
<comment type="subcellular location">
    <subcellularLocation>
        <location evidence="1">Cell projection</location>
        <location evidence="1">Cilium</location>
        <location evidence="1">Flagellum</location>
    </subcellularLocation>
</comment>
<protein>
    <recommendedName>
        <fullName evidence="7">Cilia- and flagella-associated protein 45</fullName>
    </recommendedName>
</protein>
<evidence type="ECO:0000313" key="12">
    <source>
        <dbReference type="Proteomes" id="UP001044222"/>
    </source>
</evidence>
<feature type="coiled-coil region" evidence="8">
    <location>
        <begin position="168"/>
        <end position="195"/>
    </location>
</feature>
<evidence type="ECO:0000256" key="8">
    <source>
        <dbReference type="SAM" id="Coils"/>
    </source>
</evidence>
<name>A0A9D3LTN0_ANGAN</name>
<feature type="domain" description="Trichohyalin-plectin-homology" evidence="10">
    <location>
        <begin position="220"/>
        <end position="499"/>
    </location>
</feature>
<gene>
    <name evidence="11" type="ORF">ANANG_G00232690</name>
</gene>
<comment type="caution">
    <text evidence="11">The sequence shown here is derived from an EMBL/GenBank/DDBJ whole genome shotgun (WGS) entry which is preliminary data.</text>
</comment>
<dbReference type="PANTHER" id="PTHR15504">
    <property type="entry name" value="NASOPHARYNGEAL EPITHELIUM SPECIFIC PROTEIN 1"/>
    <property type="match status" value="1"/>
</dbReference>
<evidence type="ECO:0000256" key="9">
    <source>
        <dbReference type="SAM" id="MobiDB-lite"/>
    </source>
</evidence>
<dbReference type="InterPro" id="IPR043597">
    <property type="entry name" value="TPH_dom"/>
</dbReference>
<dbReference type="Pfam" id="PF13868">
    <property type="entry name" value="TPH"/>
    <property type="match status" value="1"/>
</dbReference>
<evidence type="ECO:0000313" key="11">
    <source>
        <dbReference type="EMBL" id="KAG5836821.1"/>
    </source>
</evidence>
<keyword evidence="3 8" id="KW-0175">Coiled coil</keyword>
<feature type="region of interest" description="Disordered" evidence="9">
    <location>
        <begin position="1"/>
        <end position="77"/>
    </location>
</feature>
<dbReference type="InterPro" id="IPR033253">
    <property type="entry name" value="CFAP45"/>
</dbReference>
<evidence type="ECO:0000256" key="1">
    <source>
        <dbReference type="ARBA" id="ARBA00004230"/>
    </source>
</evidence>
<keyword evidence="12" id="KW-1185">Reference proteome</keyword>
<feature type="coiled-coil region" evidence="8">
    <location>
        <begin position="411"/>
        <end position="488"/>
    </location>
</feature>
<keyword evidence="5" id="KW-0966">Cell projection</keyword>
<evidence type="ECO:0000256" key="5">
    <source>
        <dbReference type="ARBA" id="ARBA00023273"/>
    </source>
</evidence>